<protein>
    <recommendedName>
        <fullName evidence="4">DUF3077 domain-containing protein</fullName>
    </recommendedName>
</protein>
<accession>A0A1H8Z9X4</accession>
<dbReference type="RefSeq" id="WP_069017822.1">
    <property type="nucleotide sequence ID" value="NZ_CP083803.1"/>
</dbReference>
<dbReference type="EMBL" id="FOEQ01000001">
    <property type="protein sequence ID" value="SEP61234.1"/>
    <property type="molecule type" value="Genomic_DNA"/>
</dbReference>
<evidence type="ECO:0000313" key="1">
    <source>
        <dbReference type="EMBL" id="SEP61234.1"/>
    </source>
</evidence>
<evidence type="ECO:0000313" key="2">
    <source>
        <dbReference type="EMBL" id="UXZ43715.1"/>
    </source>
</evidence>
<proteinExistence type="predicted"/>
<dbReference type="EMBL" id="CP083803">
    <property type="protein sequence ID" value="UXZ43715.1"/>
    <property type="molecule type" value="Genomic_DNA"/>
</dbReference>
<gene>
    <name evidence="2" type="ORF">K7K07_16730</name>
    <name evidence="1" type="ORF">SAMN05216230_10166</name>
</gene>
<dbReference type="AlphaFoldDB" id="A0A1H8Z9X4"/>
<dbReference type="Proteomes" id="UP001209279">
    <property type="component" value="Chromosome"/>
</dbReference>
<evidence type="ECO:0008006" key="4">
    <source>
        <dbReference type="Google" id="ProtNLM"/>
    </source>
</evidence>
<reference evidence="2" key="2">
    <citation type="submission" date="2021-08" db="EMBL/GenBank/DDBJ databases">
        <authorList>
            <person name="Yaryura P.M."/>
            <person name="Bianco M.I."/>
            <person name="Morais C."/>
            <person name="Setubal J.C."/>
        </authorList>
    </citation>
    <scope>NUCLEOTIDE SEQUENCE</scope>
    <source>
        <strain evidence="2">AP1</strain>
    </source>
</reference>
<reference evidence="1 3" key="1">
    <citation type="submission" date="2016-10" db="EMBL/GenBank/DDBJ databases">
        <authorList>
            <person name="de Groot N.N."/>
        </authorList>
    </citation>
    <scope>NUCLEOTIDE SEQUENCE [LARGE SCALE GENOMIC DNA]</scope>
    <source>
        <strain evidence="1 3">LMG 27941</strain>
    </source>
</reference>
<sequence length="78" mass="8696">MLKIVPDPPQHDKYTTHTLEDLLVQISEYLVCALTVSQQTVLLHAKPPGQVLTLAAMHEIDSARTLVEVALSRVQSRH</sequence>
<name>A0A1H8Z9X4_9PSED</name>
<dbReference type="Proteomes" id="UP000199221">
    <property type="component" value="Unassembled WGS sequence"/>
</dbReference>
<organism evidence="1 3">
    <name type="scientific">Pseudomonas soli</name>
    <dbReference type="NCBI Taxonomy" id="1306993"/>
    <lineage>
        <taxon>Bacteria</taxon>
        <taxon>Pseudomonadati</taxon>
        <taxon>Pseudomonadota</taxon>
        <taxon>Gammaproteobacteria</taxon>
        <taxon>Pseudomonadales</taxon>
        <taxon>Pseudomonadaceae</taxon>
        <taxon>Pseudomonas</taxon>
    </lineage>
</organism>
<evidence type="ECO:0000313" key="3">
    <source>
        <dbReference type="Proteomes" id="UP000199221"/>
    </source>
</evidence>